<dbReference type="PANTHER" id="PTHR36156:SF2">
    <property type="entry name" value="CUPIN TYPE-2 DOMAIN-CONTAINING PROTEIN"/>
    <property type="match status" value="1"/>
</dbReference>
<comment type="caution">
    <text evidence="1">The sequence shown here is derived from an EMBL/GenBank/DDBJ whole genome shotgun (WGS) entry which is preliminary data.</text>
</comment>
<dbReference type="CDD" id="cd02231">
    <property type="entry name" value="cupin_BLL6423-like"/>
    <property type="match status" value="1"/>
</dbReference>
<dbReference type="InterPro" id="IPR014710">
    <property type="entry name" value="RmlC-like_jellyroll"/>
</dbReference>
<dbReference type="InterPro" id="IPR047142">
    <property type="entry name" value="OryJ/VirC-like"/>
</dbReference>
<accession>A0A2N7WZK1</accession>
<name>A0A2N7WZK1_9BURK</name>
<dbReference type="Gene3D" id="2.60.120.10">
    <property type="entry name" value="Jelly Rolls"/>
    <property type="match status" value="1"/>
</dbReference>
<dbReference type="Proteomes" id="UP000235777">
    <property type="component" value="Unassembled WGS sequence"/>
</dbReference>
<protein>
    <submittedName>
        <fullName evidence="1">Cupin domain-containing protein</fullName>
    </submittedName>
</protein>
<dbReference type="STRING" id="863227.GCA_000373005_04831"/>
<dbReference type="OrthoDB" id="713485at2"/>
<dbReference type="RefSeq" id="WP_018443445.1">
    <property type="nucleotide sequence ID" value="NZ_KB890209.1"/>
</dbReference>
<proteinExistence type="predicted"/>
<dbReference type="InterPro" id="IPR011051">
    <property type="entry name" value="RmlC_Cupin_sf"/>
</dbReference>
<sequence>MHIRRVVTGHDDSGRSVLLYDGPTPRTVAFQSIPGHAFAQVWTTPGSPVLPASGGDPTEGQTNLLPPAGGTSLLIVTFPPDSTMAAPGFDPAAAGEECIARMPDLASTFEPDCPGMHTTDTVDYAIVLSGEIWLEVDDGKETLLRPTDVVVQQGTRHAWRNKSQVPALVAFFMIGASRAKSGAAL</sequence>
<organism evidence="1 2">
    <name type="scientific">Trinickia symbiotica</name>
    <dbReference type="NCBI Taxonomy" id="863227"/>
    <lineage>
        <taxon>Bacteria</taxon>
        <taxon>Pseudomonadati</taxon>
        <taxon>Pseudomonadota</taxon>
        <taxon>Betaproteobacteria</taxon>
        <taxon>Burkholderiales</taxon>
        <taxon>Burkholderiaceae</taxon>
        <taxon>Trinickia</taxon>
    </lineage>
</organism>
<keyword evidence="2" id="KW-1185">Reference proteome</keyword>
<dbReference type="PANTHER" id="PTHR36156">
    <property type="entry name" value="SLR2101 PROTEIN"/>
    <property type="match status" value="1"/>
</dbReference>
<dbReference type="AlphaFoldDB" id="A0A2N7WZK1"/>
<evidence type="ECO:0000313" key="1">
    <source>
        <dbReference type="EMBL" id="PMS34909.1"/>
    </source>
</evidence>
<dbReference type="Gene3D" id="2.20.70.150">
    <property type="match status" value="1"/>
</dbReference>
<gene>
    <name evidence="1" type="ORF">C0Z20_21205</name>
</gene>
<evidence type="ECO:0000313" key="2">
    <source>
        <dbReference type="Proteomes" id="UP000235777"/>
    </source>
</evidence>
<reference evidence="1 2" key="1">
    <citation type="submission" date="2018-01" db="EMBL/GenBank/DDBJ databases">
        <title>Whole genome analyses suggest that Burkholderia sensu lato contains two further novel genera in the rhizoxinica-symbiotica group Mycetohabitans gen. nov., and Trinickia gen. nov.: implications for the evolution of diazotrophy and nodulation in the Burkholderiaceae.</title>
        <authorList>
            <person name="Estrada-de los Santos P."/>
            <person name="Palmer M."/>
            <person name="Chavez-Ramirez B."/>
            <person name="Beukes C."/>
            <person name="Steenkamp E.T."/>
            <person name="Hirsch A.M."/>
            <person name="Manyaka P."/>
            <person name="Maluk M."/>
            <person name="Lafos M."/>
            <person name="Crook M."/>
            <person name="Gross E."/>
            <person name="Simon M.F."/>
            <person name="Bueno dos Reis Junior F."/>
            <person name="Poole P.S."/>
            <person name="Venter S.N."/>
            <person name="James E.K."/>
        </authorList>
    </citation>
    <scope>NUCLEOTIDE SEQUENCE [LARGE SCALE GENOMIC DNA]</scope>
    <source>
        <strain evidence="1 2">JPY 581</strain>
    </source>
</reference>
<dbReference type="SUPFAM" id="SSF51182">
    <property type="entry name" value="RmlC-like cupins"/>
    <property type="match status" value="1"/>
</dbReference>
<dbReference type="EMBL" id="PNYC01000014">
    <property type="protein sequence ID" value="PMS34909.1"/>
    <property type="molecule type" value="Genomic_DNA"/>
</dbReference>